<dbReference type="Proteomes" id="UP000203302">
    <property type="component" value="Segment"/>
</dbReference>
<keyword evidence="1" id="KW-1133">Transmembrane helix</keyword>
<dbReference type="RefSeq" id="YP_009293166.1">
    <property type="nucleotide sequence ID" value="NC_031127.1"/>
</dbReference>
<keyword evidence="1" id="KW-0472">Membrane</keyword>
<proteinExistence type="predicted"/>
<evidence type="ECO:0000313" key="3">
    <source>
        <dbReference type="Proteomes" id="UP000203302"/>
    </source>
</evidence>
<dbReference type="GeneID" id="29069320"/>
<accession>A0A1B2IDC6</accession>
<organism evidence="2 3">
    <name type="scientific">Erwinia phage vB_EamM_Huxley</name>
    <dbReference type="NCBI Taxonomy" id="1883373"/>
    <lineage>
        <taxon>Viruses</taxon>
        <taxon>Duplodnaviria</taxon>
        <taxon>Heunggongvirae</taxon>
        <taxon>Uroviricota</taxon>
        <taxon>Caudoviricetes</taxon>
        <taxon>Chimalliviridae</taxon>
        <taxon>Machinavirus</taxon>
        <taxon>Machinavirus machina</taxon>
    </lineage>
</organism>
<protein>
    <submittedName>
        <fullName evidence="2">Uncharacterized protein</fullName>
    </submittedName>
</protein>
<name>A0A1B2IDC6_9CAUD</name>
<evidence type="ECO:0000313" key="2">
    <source>
        <dbReference type="EMBL" id="ANZ49280.1"/>
    </source>
</evidence>
<feature type="transmembrane region" description="Helical" evidence="1">
    <location>
        <begin position="12"/>
        <end position="38"/>
    </location>
</feature>
<gene>
    <name evidence="2" type="ORF">HUXLEY_198</name>
</gene>
<evidence type="ECO:0000256" key="1">
    <source>
        <dbReference type="SAM" id="Phobius"/>
    </source>
</evidence>
<dbReference type="KEGG" id="vg:29069320"/>
<sequence length="57" mass="6236">MYNAAVSIVGWVLTVLYIVFGAGWAVGIATASLFMIAWPMPLRFAKRVKAKYKGGRS</sequence>
<keyword evidence="1" id="KW-0812">Transmembrane</keyword>
<dbReference type="EMBL" id="KX397368">
    <property type="protein sequence ID" value="ANZ49280.1"/>
    <property type="molecule type" value="Genomic_DNA"/>
</dbReference>
<reference evidence="3" key="1">
    <citation type="submission" date="2016-06" db="EMBL/GenBank/DDBJ databases">
        <authorList>
            <person name="Berg J.A."/>
            <person name="Grossarth S.E."/>
            <person name="Jarvis T.M."/>
            <person name="Merrill B.D."/>
            <person name="Breakwell D.P."/>
            <person name="Hope S."/>
            <person name="Grose J.H."/>
        </authorList>
    </citation>
    <scope>NUCLEOTIDE SEQUENCE [LARGE SCALE GENOMIC DNA]</scope>
</reference>